<dbReference type="InterPro" id="IPR050194">
    <property type="entry name" value="Glycosyltransferase_grp1"/>
</dbReference>
<dbReference type="EMBL" id="JAEMHM010000004">
    <property type="protein sequence ID" value="MBJ6724267.1"/>
    <property type="molecule type" value="Genomic_DNA"/>
</dbReference>
<evidence type="ECO:0000313" key="3">
    <source>
        <dbReference type="EMBL" id="MBJ6724267.1"/>
    </source>
</evidence>
<dbReference type="InterPro" id="IPR028098">
    <property type="entry name" value="Glyco_trans_4-like_N"/>
</dbReference>
<dbReference type="Pfam" id="PF00534">
    <property type="entry name" value="Glycos_transf_1"/>
    <property type="match status" value="1"/>
</dbReference>
<evidence type="ECO:0000259" key="1">
    <source>
        <dbReference type="Pfam" id="PF00534"/>
    </source>
</evidence>
<dbReference type="PANTHER" id="PTHR45947:SF13">
    <property type="entry name" value="TRANSFERASE"/>
    <property type="match status" value="1"/>
</dbReference>
<dbReference type="RefSeq" id="WP_199383103.1">
    <property type="nucleotide sequence ID" value="NZ_JAEMHM010000004.1"/>
</dbReference>
<dbReference type="Gene3D" id="3.40.50.2000">
    <property type="entry name" value="Glycogen Phosphorylase B"/>
    <property type="match status" value="2"/>
</dbReference>
<comment type="caution">
    <text evidence="3">The sequence shown here is derived from an EMBL/GenBank/DDBJ whole genome shotgun (WGS) entry which is preliminary data.</text>
</comment>
<reference evidence="3" key="1">
    <citation type="submission" date="2020-12" db="EMBL/GenBank/DDBJ databases">
        <title>Geomonas sp. Red875, isolated from river sediment.</title>
        <authorList>
            <person name="Xu Z."/>
            <person name="Zhang Z."/>
            <person name="Masuda Y."/>
            <person name="Itoh H."/>
            <person name="Senoo K."/>
        </authorList>
    </citation>
    <scope>NUCLEOTIDE SEQUENCE</scope>
    <source>
        <strain evidence="3">Red875</strain>
    </source>
</reference>
<feature type="domain" description="Glycosyl transferase family 1" evidence="1">
    <location>
        <begin position="226"/>
        <end position="381"/>
    </location>
</feature>
<name>A0A8J7LY82_9BACT</name>
<dbReference type="AlphaFoldDB" id="A0A8J7LY82"/>
<evidence type="ECO:0000313" key="4">
    <source>
        <dbReference type="Proteomes" id="UP000636888"/>
    </source>
</evidence>
<dbReference type="GO" id="GO:0016757">
    <property type="term" value="F:glycosyltransferase activity"/>
    <property type="evidence" value="ECO:0007669"/>
    <property type="project" value="InterPro"/>
</dbReference>
<feature type="domain" description="Glycosyltransferase subfamily 4-like N-terminal" evidence="2">
    <location>
        <begin position="14"/>
        <end position="221"/>
    </location>
</feature>
<keyword evidence="4" id="KW-1185">Reference proteome</keyword>
<accession>A0A8J7LY82</accession>
<evidence type="ECO:0000259" key="2">
    <source>
        <dbReference type="Pfam" id="PF13439"/>
    </source>
</evidence>
<sequence length="408" mass="45895">MRILFLNNFYYPRGGSERILFEEMRLLRAAGHEVAVFSRGHENNQHAEYARFFPPPLETERFGFSLTNLSTVGELVYSRTARRGLREVIRRFRPDVAHAHNIYGRLSLSVLDELKSAGIPVVMTLHDLKLLCPSYLMLRDGTVCERCRGKRFHRALLARCHKGSYPASAVYAFESWLNHALGKYRFVSRFVAPSQFLRNKCIEYGWDEGRIAYIPNFVDLAASPQKKGAHGYLLYLGRLSREKGVASLLEAYQLLDSPPRLVVAGDGPESTALRRKAVDASLPVTFTGHMSADQIRELLSGAQAMVMPSQWYENAPLSLLEAFAAGTPVLASRIGGIPEMIDEGTNGYLFEPGNPSSLAAGIQRFLSLPAAARSEMEMAARAKVERHFHERRHRELLLELYRTVGRTP</sequence>
<protein>
    <submittedName>
        <fullName evidence="3">Glycosyltransferase family 4 protein</fullName>
    </submittedName>
</protein>
<dbReference type="PANTHER" id="PTHR45947">
    <property type="entry name" value="SULFOQUINOVOSYL TRANSFERASE SQD2"/>
    <property type="match status" value="1"/>
</dbReference>
<dbReference type="InterPro" id="IPR001296">
    <property type="entry name" value="Glyco_trans_1"/>
</dbReference>
<dbReference type="Proteomes" id="UP000636888">
    <property type="component" value="Unassembled WGS sequence"/>
</dbReference>
<organism evidence="3 4">
    <name type="scientific">Geomesophilobacter sediminis</name>
    <dbReference type="NCBI Taxonomy" id="2798584"/>
    <lineage>
        <taxon>Bacteria</taxon>
        <taxon>Pseudomonadati</taxon>
        <taxon>Thermodesulfobacteriota</taxon>
        <taxon>Desulfuromonadia</taxon>
        <taxon>Geobacterales</taxon>
        <taxon>Geobacteraceae</taxon>
        <taxon>Geomesophilobacter</taxon>
    </lineage>
</organism>
<gene>
    <name evidence="3" type="ORF">JFN93_06080</name>
</gene>
<dbReference type="SUPFAM" id="SSF53756">
    <property type="entry name" value="UDP-Glycosyltransferase/glycogen phosphorylase"/>
    <property type="match status" value="1"/>
</dbReference>
<dbReference type="Pfam" id="PF13439">
    <property type="entry name" value="Glyco_transf_4"/>
    <property type="match status" value="1"/>
</dbReference>
<proteinExistence type="predicted"/>
<dbReference type="CDD" id="cd03823">
    <property type="entry name" value="GT4_ExpE7-like"/>
    <property type="match status" value="1"/>
</dbReference>